<keyword evidence="3" id="KW-1185">Reference proteome</keyword>
<organism evidence="2 3">
    <name type="scientific">Pyrus ussuriensis x Pyrus communis</name>
    <dbReference type="NCBI Taxonomy" id="2448454"/>
    <lineage>
        <taxon>Eukaryota</taxon>
        <taxon>Viridiplantae</taxon>
        <taxon>Streptophyta</taxon>
        <taxon>Embryophyta</taxon>
        <taxon>Tracheophyta</taxon>
        <taxon>Spermatophyta</taxon>
        <taxon>Magnoliopsida</taxon>
        <taxon>eudicotyledons</taxon>
        <taxon>Gunneridae</taxon>
        <taxon>Pentapetalae</taxon>
        <taxon>rosids</taxon>
        <taxon>fabids</taxon>
        <taxon>Rosales</taxon>
        <taxon>Rosaceae</taxon>
        <taxon>Amygdaloideae</taxon>
        <taxon>Maleae</taxon>
        <taxon>Pyrus</taxon>
    </lineage>
</organism>
<reference evidence="2 3" key="1">
    <citation type="submission" date="2019-09" db="EMBL/GenBank/DDBJ databases">
        <authorList>
            <person name="Ou C."/>
        </authorList>
    </citation>
    <scope>NUCLEOTIDE SEQUENCE [LARGE SCALE GENOMIC DNA]</scope>
    <source>
        <strain evidence="2">S2</strain>
        <tissue evidence="2">Leaf</tissue>
    </source>
</reference>
<gene>
    <name evidence="2" type="ORF">D8674_005133</name>
</gene>
<comment type="caution">
    <text evidence="2">The sequence shown here is derived from an EMBL/GenBank/DDBJ whole genome shotgun (WGS) entry which is preliminary data.</text>
</comment>
<accession>A0A5N5FQL2</accession>
<sequence length="65" mass="7053">MIGGFHIVAGSYRNKKIGAKDGKDEREGGGGGSDGWLHVNQEETLNWSKSYAGTPSSINRFQHAF</sequence>
<name>A0A5N5FQL2_9ROSA</name>
<protein>
    <submittedName>
        <fullName evidence="2">Zinc finger protein JAGGED-like</fullName>
    </submittedName>
</protein>
<evidence type="ECO:0000256" key="1">
    <source>
        <dbReference type="SAM" id="MobiDB-lite"/>
    </source>
</evidence>
<feature type="region of interest" description="Disordered" evidence="1">
    <location>
        <begin position="16"/>
        <end position="37"/>
    </location>
</feature>
<dbReference type="Proteomes" id="UP000327157">
    <property type="component" value="Chromosome 11"/>
</dbReference>
<dbReference type="EMBL" id="SMOL01000559">
    <property type="protein sequence ID" value="KAB2605416.1"/>
    <property type="molecule type" value="Genomic_DNA"/>
</dbReference>
<evidence type="ECO:0000313" key="2">
    <source>
        <dbReference type="EMBL" id="KAB2605416.1"/>
    </source>
</evidence>
<evidence type="ECO:0000313" key="3">
    <source>
        <dbReference type="Proteomes" id="UP000327157"/>
    </source>
</evidence>
<proteinExistence type="predicted"/>
<reference evidence="2 3" key="3">
    <citation type="submission" date="2019-11" db="EMBL/GenBank/DDBJ databases">
        <title>A de novo genome assembly of a pear dwarfing rootstock.</title>
        <authorList>
            <person name="Wang F."/>
            <person name="Wang J."/>
            <person name="Li S."/>
            <person name="Zhang Y."/>
            <person name="Fang M."/>
            <person name="Ma L."/>
            <person name="Zhao Y."/>
            <person name="Jiang S."/>
        </authorList>
    </citation>
    <scope>NUCLEOTIDE SEQUENCE [LARGE SCALE GENOMIC DNA]</scope>
    <source>
        <strain evidence="2">S2</strain>
        <tissue evidence="2">Leaf</tissue>
    </source>
</reference>
<feature type="compositionally biased region" description="Basic and acidic residues" evidence="1">
    <location>
        <begin position="18"/>
        <end position="28"/>
    </location>
</feature>
<reference evidence="3" key="2">
    <citation type="submission" date="2019-10" db="EMBL/GenBank/DDBJ databases">
        <title>A de novo genome assembly of a pear dwarfing rootstock.</title>
        <authorList>
            <person name="Wang F."/>
            <person name="Wang J."/>
            <person name="Li S."/>
            <person name="Zhang Y."/>
            <person name="Fang M."/>
            <person name="Ma L."/>
            <person name="Zhao Y."/>
            <person name="Jiang S."/>
        </authorList>
    </citation>
    <scope>NUCLEOTIDE SEQUENCE [LARGE SCALE GENOMIC DNA]</scope>
</reference>
<dbReference type="AlphaFoldDB" id="A0A5N5FQL2"/>